<accession>A0A317APJ0</accession>
<evidence type="ECO:0000313" key="2">
    <source>
        <dbReference type="EMBL" id="KAF7569234.1"/>
    </source>
</evidence>
<dbReference type="RefSeq" id="XP_001935051.2">
    <property type="nucleotide sequence ID" value="XM_001935016.2"/>
</dbReference>
<name>A0A317APJ0_9PLEO</name>
<dbReference type="Proteomes" id="UP000245464">
    <property type="component" value="Chromosome 6"/>
</dbReference>
<reference evidence="2" key="1">
    <citation type="journal article" date="2018" name="BMC Genomics">
        <title>Comparative genomics of the wheat fungal pathogen Pyrenophora tritici-repentis reveals chromosomal variations and genome plasticity.</title>
        <authorList>
            <person name="Moolhuijzen P."/>
            <person name="See P.T."/>
            <person name="Hane J.K."/>
            <person name="Shi G."/>
            <person name="Liu Z."/>
            <person name="Oliver R.P."/>
            <person name="Moffat C.S."/>
        </authorList>
    </citation>
    <scope>NUCLEOTIDE SEQUENCE [LARGE SCALE GENOMIC DNA]</scope>
    <source>
        <strain evidence="2">M4</strain>
    </source>
</reference>
<feature type="region of interest" description="Disordered" evidence="1">
    <location>
        <begin position="1"/>
        <end position="23"/>
    </location>
</feature>
<organism evidence="2 3">
    <name type="scientific">Pyrenophora tritici-repentis</name>
    <dbReference type="NCBI Taxonomy" id="45151"/>
    <lineage>
        <taxon>Eukaryota</taxon>
        <taxon>Fungi</taxon>
        <taxon>Dikarya</taxon>
        <taxon>Ascomycota</taxon>
        <taxon>Pezizomycotina</taxon>
        <taxon>Dothideomycetes</taxon>
        <taxon>Pleosporomycetidae</taxon>
        <taxon>Pleosporales</taxon>
        <taxon>Pleosporineae</taxon>
        <taxon>Pleosporaceae</taxon>
        <taxon>Pyrenophora</taxon>
    </lineage>
</organism>
<dbReference type="AlphaFoldDB" id="A0A317APJ0"/>
<sequence>MVSETQINNDSNDTSIVSPESSGDELIGSYLNADDLLNQPLPGPLRGEHGIETITNAPRIFHNYEGELAPWKDFKESVMAFYKDPRTKAELDRYAKVPIYMGKAIEEVNSEAMTRETIQCGAEISLSGRLFSRVLAAVISVVRTLVVPAHGKSANPTLLPQKLAFGDAKILDKHLRVDGMEPDILLKLPIQGRDQIRLVGEIKFHPLVNLERMMQGIIDGDSTEFRAILGQPVNYMLGHKLKYGFITTYDQIIFLQLDQRDGGEGDPCIYFSDVIRYDDVSHDPNDKVSDNSNDNVSHDASSDDSDDSDDTSNDVGAVTKISVSVRLAIRYLIHKTCSPEPEAANWSIPDDLKPMDLKERWIFPMSVNNCTLCTLLVNRTRPSEDSMIADITEGVSSLCLHTPEKGNSSFYAPPQQSITIQQSTTMGKRQPIQGTHRKQNTGALSTSAPNSPPVQVVEHTVVKFIEWMLSYGQADHDPGWVWNFWRLQTAFSQAFGW</sequence>
<gene>
    <name evidence="2" type="ORF">PtrM4_116490</name>
</gene>
<dbReference type="EMBL" id="NQIK02000006">
    <property type="protein sequence ID" value="KAF7569234.1"/>
    <property type="molecule type" value="Genomic_DNA"/>
</dbReference>
<evidence type="ECO:0000313" key="3">
    <source>
        <dbReference type="Proteomes" id="UP000245464"/>
    </source>
</evidence>
<dbReference type="GeneID" id="6342960"/>
<proteinExistence type="predicted"/>
<feature type="region of interest" description="Disordered" evidence="1">
    <location>
        <begin position="282"/>
        <end position="314"/>
    </location>
</feature>
<feature type="compositionally biased region" description="Acidic residues" evidence="1">
    <location>
        <begin position="302"/>
        <end position="312"/>
    </location>
</feature>
<evidence type="ECO:0000256" key="1">
    <source>
        <dbReference type="SAM" id="MobiDB-lite"/>
    </source>
</evidence>
<feature type="compositionally biased region" description="Polar residues" evidence="1">
    <location>
        <begin position="1"/>
        <end position="21"/>
    </location>
</feature>
<protein>
    <submittedName>
        <fullName evidence="2">Uncharacterized protein</fullName>
    </submittedName>
</protein>
<comment type="caution">
    <text evidence="2">The sequence shown here is derived from an EMBL/GenBank/DDBJ whole genome shotgun (WGS) entry which is preliminary data.</text>
</comment>
<feature type="region of interest" description="Disordered" evidence="1">
    <location>
        <begin position="421"/>
        <end position="452"/>
    </location>
</feature>
<feature type="compositionally biased region" description="Polar residues" evidence="1">
    <location>
        <begin position="440"/>
        <end position="449"/>
    </location>
</feature>
<dbReference type="KEGG" id="ptrr:6342960"/>